<feature type="transmembrane region" description="Helical" evidence="1">
    <location>
        <begin position="21"/>
        <end position="39"/>
    </location>
</feature>
<evidence type="ECO:0000313" key="2">
    <source>
        <dbReference type="EMBL" id="MEE3927966.1"/>
    </source>
</evidence>
<accession>A0ABU7MLV8</accession>
<feature type="transmembrane region" description="Helical" evidence="1">
    <location>
        <begin position="51"/>
        <end position="71"/>
    </location>
</feature>
<dbReference type="EMBL" id="JAZDWZ010000001">
    <property type="protein sequence ID" value="MEE3927966.1"/>
    <property type="molecule type" value="Genomic_DNA"/>
</dbReference>
<feature type="transmembrane region" description="Helical" evidence="1">
    <location>
        <begin position="78"/>
        <end position="96"/>
    </location>
</feature>
<evidence type="ECO:0000313" key="3">
    <source>
        <dbReference type="Proteomes" id="UP001344817"/>
    </source>
</evidence>
<organism evidence="2 3">
    <name type="scientific">Mycoplasmopsis ciconiae</name>
    <dbReference type="NCBI Taxonomy" id="561067"/>
    <lineage>
        <taxon>Bacteria</taxon>
        <taxon>Bacillati</taxon>
        <taxon>Mycoplasmatota</taxon>
        <taxon>Mycoplasmoidales</taxon>
        <taxon>Metamycoplasmataceae</taxon>
        <taxon>Mycoplasmopsis</taxon>
    </lineage>
</organism>
<comment type="caution">
    <text evidence="2">The sequence shown here is derived from an EMBL/GenBank/DDBJ whole genome shotgun (WGS) entry which is preliminary data.</text>
</comment>
<keyword evidence="3" id="KW-1185">Reference proteome</keyword>
<evidence type="ECO:0000256" key="1">
    <source>
        <dbReference type="SAM" id="Phobius"/>
    </source>
</evidence>
<keyword evidence="1" id="KW-0472">Membrane</keyword>
<protein>
    <submittedName>
        <fullName evidence="2">Uncharacterized protein</fullName>
    </submittedName>
</protein>
<feature type="transmembrane region" description="Helical" evidence="1">
    <location>
        <begin position="102"/>
        <end position="123"/>
    </location>
</feature>
<dbReference type="Proteomes" id="UP001344817">
    <property type="component" value="Unassembled WGS sequence"/>
</dbReference>
<name>A0ABU7MLV8_9BACT</name>
<dbReference type="NCBIfam" id="NF046002">
    <property type="entry name" value="MAG3450_fam"/>
    <property type="match status" value="1"/>
</dbReference>
<gene>
    <name evidence="2" type="ORF">V2E24_00020</name>
</gene>
<sequence length="139" mass="15893">MNNKIKQNLLNKQILIKRYTAIIFVLLAILLPAVILYIANKIWLLSESNVILISITLAWVSCVICLWVLLYKFNKIDVSSLSYTMPLLLCSAFIINSETLNIIIRFVCLLPFIASTILFMYIANKLKTKQTNLKSPNNN</sequence>
<reference evidence="2" key="1">
    <citation type="submission" date="2024-01" db="EMBL/GenBank/DDBJ databases">
        <title>Genome sequence of Mycoplasma ciconiae type strain DSM 25251.</title>
        <authorList>
            <person name="Spergser J."/>
        </authorList>
    </citation>
    <scope>NUCLEOTIDE SEQUENCE [LARGE SCALE GENOMIC DNA]</scope>
    <source>
        <strain evidence="2">DSM 25251</strain>
    </source>
</reference>
<dbReference type="RefSeq" id="WP_330500381.1">
    <property type="nucleotide sequence ID" value="NZ_JAZDWZ010000001.1"/>
</dbReference>
<keyword evidence="1" id="KW-0812">Transmembrane</keyword>
<keyword evidence="1" id="KW-1133">Transmembrane helix</keyword>
<proteinExistence type="predicted"/>